<dbReference type="Gene3D" id="2.40.40.10">
    <property type="entry name" value="RlpA-like domain"/>
    <property type="match status" value="1"/>
</dbReference>
<keyword evidence="2" id="KW-0449">Lipoprotein</keyword>
<gene>
    <name evidence="2" type="ORF">HME9302_01157</name>
</gene>
<dbReference type="CDD" id="cd22268">
    <property type="entry name" value="DPBB_RlpA-like"/>
    <property type="match status" value="1"/>
</dbReference>
<evidence type="ECO:0000313" key="2">
    <source>
        <dbReference type="EMBL" id="RDC59959.1"/>
    </source>
</evidence>
<keyword evidence="3" id="KW-1185">Reference proteome</keyword>
<dbReference type="Pfam" id="PF03330">
    <property type="entry name" value="DPBB_1"/>
    <property type="match status" value="1"/>
</dbReference>
<dbReference type="EMBL" id="QBKA01000002">
    <property type="protein sequence ID" value="RDC59959.1"/>
    <property type="molecule type" value="Genomic_DNA"/>
</dbReference>
<dbReference type="PANTHER" id="PTHR34183">
    <property type="entry name" value="ENDOLYTIC PEPTIDOGLYCAN TRANSGLYCOSYLASE RLPA"/>
    <property type="match status" value="1"/>
</dbReference>
<dbReference type="InterPro" id="IPR007730">
    <property type="entry name" value="SPOR-like_dom"/>
</dbReference>
<evidence type="ECO:0000259" key="1">
    <source>
        <dbReference type="PROSITE" id="PS51724"/>
    </source>
</evidence>
<proteinExistence type="predicted"/>
<dbReference type="Gene3D" id="3.30.70.1070">
    <property type="entry name" value="Sporulation related repeat"/>
    <property type="match status" value="1"/>
</dbReference>
<comment type="caution">
    <text evidence="2">The sequence shown here is derived from an EMBL/GenBank/DDBJ whole genome shotgun (WGS) entry which is preliminary data.</text>
</comment>
<dbReference type="SUPFAM" id="SSF110997">
    <property type="entry name" value="Sporulation related repeat"/>
    <property type="match status" value="1"/>
</dbReference>
<dbReference type="InterPro" id="IPR009009">
    <property type="entry name" value="RlpA-like_DPBB"/>
</dbReference>
<dbReference type="InterPro" id="IPR036908">
    <property type="entry name" value="RlpA-like_sf"/>
</dbReference>
<dbReference type="Proteomes" id="UP000253727">
    <property type="component" value="Unassembled WGS sequence"/>
</dbReference>
<evidence type="ECO:0000313" key="3">
    <source>
        <dbReference type="Proteomes" id="UP000253727"/>
    </source>
</evidence>
<dbReference type="Pfam" id="PF05036">
    <property type="entry name" value="SPOR"/>
    <property type="match status" value="1"/>
</dbReference>
<protein>
    <submittedName>
        <fullName evidence="2">RlpA-like lipoprotein</fullName>
    </submittedName>
</protein>
<dbReference type="GO" id="GO:0009279">
    <property type="term" value="C:cell outer membrane"/>
    <property type="evidence" value="ECO:0007669"/>
    <property type="project" value="TreeGrafter"/>
</dbReference>
<accession>A0A369QAL6</accession>
<dbReference type="GO" id="GO:0042834">
    <property type="term" value="F:peptidoglycan binding"/>
    <property type="evidence" value="ECO:0007669"/>
    <property type="project" value="InterPro"/>
</dbReference>
<feature type="domain" description="SPOR" evidence="1">
    <location>
        <begin position="280"/>
        <end position="365"/>
    </location>
</feature>
<dbReference type="PANTHER" id="PTHR34183:SF1">
    <property type="entry name" value="ENDOLYTIC PEPTIDOGLYCAN TRANSGLYCOSYLASE RLPA"/>
    <property type="match status" value="1"/>
</dbReference>
<dbReference type="RefSeq" id="WP_181815697.1">
    <property type="nucleotide sequence ID" value="NZ_QBKA01000002.1"/>
</dbReference>
<reference evidence="2 3" key="1">
    <citation type="submission" date="2018-04" db="EMBL/GenBank/DDBJ databases">
        <title>Altererythrobacter sp. HME9302 genome sequencing and assembly.</title>
        <authorList>
            <person name="Kang H."/>
            <person name="Kim H."/>
            <person name="Joh K."/>
        </authorList>
    </citation>
    <scope>NUCLEOTIDE SEQUENCE [LARGE SCALE GENOMIC DNA]</scope>
    <source>
        <strain evidence="2 3">HME9302</strain>
    </source>
</reference>
<dbReference type="AlphaFoldDB" id="A0A369QAL6"/>
<dbReference type="PROSITE" id="PS51257">
    <property type="entry name" value="PROKAR_LIPOPROTEIN"/>
    <property type="match status" value="1"/>
</dbReference>
<sequence length="366" mass="38003">MRLPLDVRRGFDARFLTLALAAGLAGCAGGSASDSPMAASAATPVSAADRVGPGADYPQILGSSFVVDGTEYVPDASLNYDEVGYAGLDAAASGFTASHKTLPLPSYAEVTSLTDGRTILVRVERRGPMTNNRLVALSPDARAELGLAEGAAIRIRRVNPPETERAELRGGKAAPERMATPAPLLAILQRKLPAAGSVSLAQPRAPVSRVTSAELPPSRAARPAVVAQAAPVARRFEEAFGQRKDATIPKAVTTYPLPALPGVSQRSATLSAAQSTVAPRAIATRPTVTPAANAAAKRANFVIQAASFANRENADRAATVLDGRVMRAGRYYRVRTGPFATRGQAEAALAKIRAAGYSDARVQTTG</sequence>
<name>A0A369QAL6_9SPHN</name>
<organism evidence="2 3">
    <name type="scientific">Alteripontixanthobacter maritimus</name>
    <dbReference type="NCBI Taxonomy" id="2161824"/>
    <lineage>
        <taxon>Bacteria</taxon>
        <taxon>Pseudomonadati</taxon>
        <taxon>Pseudomonadota</taxon>
        <taxon>Alphaproteobacteria</taxon>
        <taxon>Sphingomonadales</taxon>
        <taxon>Erythrobacteraceae</taxon>
        <taxon>Alteripontixanthobacter</taxon>
    </lineage>
</organism>
<dbReference type="InterPro" id="IPR036680">
    <property type="entry name" value="SPOR-like_sf"/>
</dbReference>
<dbReference type="PROSITE" id="PS51724">
    <property type="entry name" value="SPOR"/>
    <property type="match status" value="1"/>
</dbReference>